<dbReference type="AlphaFoldDB" id="A0A4Z1FHV5"/>
<comment type="caution">
    <text evidence="1">The sequence shown here is derived from an EMBL/GenBank/DDBJ whole genome shotgun (WGS) entry which is preliminary data.</text>
</comment>
<organism evidence="1 2">
    <name type="scientific">Botrytis paeoniae</name>
    <dbReference type="NCBI Taxonomy" id="278948"/>
    <lineage>
        <taxon>Eukaryota</taxon>
        <taxon>Fungi</taxon>
        <taxon>Dikarya</taxon>
        <taxon>Ascomycota</taxon>
        <taxon>Pezizomycotina</taxon>
        <taxon>Leotiomycetes</taxon>
        <taxon>Helotiales</taxon>
        <taxon>Sclerotiniaceae</taxon>
        <taxon>Botrytis</taxon>
    </lineage>
</organism>
<keyword evidence="2" id="KW-1185">Reference proteome</keyword>
<gene>
    <name evidence="1" type="ORF">BPAE_0113g00120</name>
</gene>
<reference evidence="1 2" key="1">
    <citation type="submission" date="2017-12" db="EMBL/GenBank/DDBJ databases">
        <title>Comparative genomics of Botrytis spp.</title>
        <authorList>
            <person name="Valero-Jimenez C.A."/>
            <person name="Tapia P."/>
            <person name="Veloso J."/>
            <person name="Silva-Moreno E."/>
            <person name="Staats M."/>
            <person name="Valdes J.H."/>
            <person name="Van Kan J.A.L."/>
        </authorList>
    </citation>
    <scope>NUCLEOTIDE SEQUENCE [LARGE SCALE GENOMIC DNA]</scope>
    <source>
        <strain evidence="1 2">Bp0003</strain>
    </source>
</reference>
<proteinExistence type="predicted"/>
<protein>
    <submittedName>
        <fullName evidence="1">Uncharacterized protein</fullName>
    </submittedName>
</protein>
<evidence type="ECO:0000313" key="1">
    <source>
        <dbReference type="EMBL" id="TGO24055.1"/>
    </source>
</evidence>
<accession>A0A4Z1FHV5</accession>
<evidence type="ECO:0000313" key="2">
    <source>
        <dbReference type="Proteomes" id="UP000297910"/>
    </source>
</evidence>
<sequence>MKSSCIPFQEIPRGWHQSSRMHSFTTSLGYSDNFGDHKVSDSKFGDERANGRHGTAFKIARDVTTCSAIGPLVARHIENGDSSQDTLSPFTDSCSREVVIILIGVSPHFEQAVLSRKTFSAKIKKNMKEEWHSQITLAFLLTLLPIANKLKIAAC</sequence>
<dbReference type="EMBL" id="PQXI01000113">
    <property type="protein sequence ID" value="TGO24055.1"/>
    <property type="molecule type" value="Genomic_DNA"/>
</dbReference>
<dbReference type="Proteomes" id="UP000297910">
    <property type="component" value="Unassembled WGS sequence"/>
</dbReference>
<name>A0A4Z1FHV5_9HELO</name>